<reference evidence="3" key="2">
    <citation type="journal article" date="2021" name="PeerJ">
        <title>Extensive microbial diversity within the chicken gut microbiome revealed by metagenomics and culture.</title>
        <authorList>
            <person name="Gilroy R."/>
            <person name="Ravi A."/>
            <person name="Getino M."/>
            <person name="Pursley I."/>
            <person name="Horton D.L."/>
            <person name="Alikhan N.F."/>
            <person name="Baker D."/>
            <person name="Gharbi K."/>
            <person name="Hall N."/>
            <person name="Watson M."/>
            <person name="Adriaenssens E.M."/>
            <person name="Foster-Nyarko E."/>
            <person name="Jarju S."/>
            <person name="Secka A."/>
            <person name="Antonio M."/>
            <person name="Oren A."/>
            <person name="Chaudhuri R.R."/>
            <person name="La Ragione R."/>
            <person name="Hildebrand F."/>
            <person name="Pallen M.J."/>
        </authorList>
    </citation>
    <scope>NUCLEOTIDE SEQUENCE</scope>
    <source>
        <strain evidence="3">ChiGjej3B3-7149</strain>
    </source>
</reference>
<name>A0A9D1DL19_9FIRM</name>
<feature type="compositionally biased region" description="Basic and acidic residues" evidence="2">
    <location>
        <begin position="22"/>
        <end position="33"/>
    </location>
</feature>
<sequence length="315" mass="36243">MSKPQYAILRFAKYKGPGVHDIEAHNERRKEKYASNPDIDTGRSGLNFHLAEPAGRYRQEAERLIREAGCRTRKDSVRVVEVLVTASPEFFEGQSEGEVRAFFERAMEFMGQRQDAGTFLSAVVHMDEKTPHMHLCFVPLTSDGRLSAKEIVGNKKKLGEWQDAFWTHMAEAYPELERGESAGETGREHIPPRLFKQMTRLTRQKQKLDALLSDVKLGNYKERVRQISALLDRYIPDVERMGTELKKYKAAFDNTGAELKALRSESTLKKLRENQLRRDYEEALAVIGRLPPEVLSQYQGRSTARERETVSKERR</sequence>
<comment type="caution">
    <text evidence="3">The sequence shown here is derived from an EMBL/GenBank/DDBJ whole genome shotgun (WGS) entry which is preliminary data.</text>
</comment>
<dbReference type="Pfam" id="PF01076">
    <property type="entry name" value="Mob_Pre"/>
    <property type="match status" value="1"/>
</dbReference>
<dbReference type="InterPro" id="IPR001668">
    <property type="entry name" value="Mob_Pre"/>
</dbReference>
<dbReference type="AlphaFoldDB" id="A0A9D1DL19"/>
<evidence type="ECO:0000313" key="4">
    <source>
        <dbReference type="Proteomes" id="UP000824238"/>
    </source>
</evidence>
<evidence type="ECO:0000256" key="2">
    <source>
        <dbReference type="SAM" id="MobiDB-lite"/>
    </source>
</evidence>
<dbReference type="GO" id="GO:0003677">
    <property type="term" value="F:DNA binding"/>
    <property type="evidence" value="ECO:0007669"/>
    <property type="project" value="InterPro"/>
</dbReference>
<dbReference type="Gene3D" id="3.30.930.30">
    <property type="match status" value="1"/>
</dbReference>
<accession>A0A9D1DL19</accession>
<proteinExistence type="inferred from homology"/>
<gene>
    <name evidence="3" type="ORF">IAD36_04415</name>
</gene>
<dbReference type="Proteomes" id="UP000824238">
    <property type="component" value="Unassembled WGS sequence"/>
</dbReference>
<evidence type="ECO:0000256" key="1">
    <source>
        <dbReference type="ARBA" id="ARBA00010657"/>
    </source>
</evidence>
<feature type="region of interest" description="Disordered" evidence="2">
    <location>
        <begin position="22"/>
        <end position="45"/>
    </location>
</feature>
<organism evidence="3 4">
    <name type="scientific">Candidatus Scatomorpha intestinigallinarum</name>
    <dbReference type="NCBI Taxonomy" id="2840923"/>
    <lineage>
        <taxon>Bacteria</taxon>
        <taxon>Bacillati</taxon>
        <taxon>Bacillota</taxon>
        <taxon>Clostridia</taxon>
        <taxon>Eubacteriales</taxon>
        <taxon>Candidatus Scatomorpha</taxon>
    </lineage>
</organism>
<protein>
    <submittedName>
        <fullName evidence="3">Plasmid recombination protein</fullName>
    </submittedName>
</protein>
<dbReference type="NCBIfam" id="NF041497">
    <property type="entry name" value="MobV"/>
    <property type="match status" value="1"/>
</dbReference>
<dbReference type="GO" id="GO:0006310">
    <property type="term" value="P:DNA recombination"/>
    <property type="evidence" value="ECO:0007669"/>
    <property type="project" value="InterPro"/>
</dbReference>
<reference evidence="3" key="1">
    <citation type="submission" date="2020-10" db="EMBL/GenBank/DDBJ databases">
        <authorList>
            <person name="Gilroy R."/>
        </authorList>
    </citation>
    <scope>NUCLEOTIDE SEQUENCE</scope>
    <source>
        <strain evidence="3">ChiGjej3B3-7149</strain>
    </source>
</reference>
<dbReference type="EMBL" id="DVHH01000111">
    <property type="protein sequence ID" value="HIR54830.1"/>
    <property type="molecule type" value="Genomic_DNA"/>
</dbReference>
<comment type="similarity">
    <text evidence="1">Belongs to the plasmid mobilization pre family.</text>
</comment>
<evidence type="ECO:0000313" key="3">
    <source>
        <dbReference type="EMBL" id="HIR54830.1"/>
    </source>
</evidence>
<dbReference type="CDD" id="cd17242">
    <property type="entry name" value="MobM_relaxase"/>
    <property type="match status" value="1"/>
</dbReference>